<evidence type="ECO:0000313" key="3">
    <source>
        <dbReference type="Proteomes" id="UP000193642"/>
    </source>
</evidence>
<keyword evidence="3" id="KW-1185">Reference proteome</keyword>
<dbReference type="AlphaFoldDB" id="A0A1Y2CKD3"/>
<evidence type="ECO:0000313" key="2">
    <source>
        <dbReference type="EMBL" id="ORY47469.1"/>
    </source>
</evidence>
<feature type="transmembrane region" description="Helical" evidence="1">
    <location>
        <begin position="241"/>
        <end position="266"/>
    </location>
</feature>
<organism evidence="2 3">
    <name type="scientific">Rhizoclosmatium globosum</name>
    <dbReference type="NCBI Taxonomy" id="329046"/>
    <lineage>
        <taxon>Eukaryota</taxon>
        <taxon>Fungi</taxon>
        <taxon>Fungi incertae sedis</taxon>
        <taxon>Chytridiomycota</taxon>
        <taxon>Chytridiomycota incertae sedis</taxon>
        <taxon>Chytridiomycetes</taxon>
        <taxon>Chytridiales</taxon>
        <taxon>Chytriomycetaceae</taxon>
        <taxon>Rhizoclosmatium</taxon>
    </lineage>
</organism>
<gene>
    <name evidence="2" type="ORF">BCR33DRAFT_715177</name>
</gene>
<keyword evidence="1" id="KW-0472">Membrane</keyword>
<dbReference type="Proteomes" id="UP000193642">
    <property type="component" value="Unassembled WGS sequence"/>
</dbReference>
<protein>
    <submittedName>
        <fullName evidence="2">Uncharacterized protein</fullName>
    </submittedName>
</protein>
<sequence length="269" mass="30505">MSNPEPTAEPEPTEEEQRNQHLLAPISLSLNPKGTIFLGYETPNGSMYLALSTGTFEKPETLPVPTSVLSSLVVLHPDQSLHPKQEISAESMSIPLTEQEWLFARELVNKSVPGTFPEFLSYPDFLRNTLKVYLDNFDEYEALSFPMAFRKSFKSFADQPKAERGEFGAYVSRKFRESSQNPMVLDWVAWAGTILHALKVLEDLDPRAKEFGLYVERKEDTVQDSKKQSGVAGKLKAKKGVFFIPVDIVLMISVMVFLVAWFMGWIRYN</sequence>
<dbReference type="EMBL" id="MCGO01000014">
    <property type="protein sequence ID" value="ORY47469.1"/>
    <property type="molecule type" value="Genomic_DNA"/>
</dbReference>
<keyword evidence="1" id="KW-1133">Transmembrane helix</keyword>
<proteinExistence type="predicted"/>
<reference evidence="2 3" key="1">
    <citation type="submission" date="2016-07" db="EMBL/GenBank/DDBJ databases">
        <title>Pervasive Adenine N6-methylation of Active Genes in Fungi.</title>
        <authorList>
            <consortium name="DOE Joint Genome Institute"/>
            <person name="Mondo S.J."/>
            <person name="Dannebaum R.O."/>
            <person name="Kuo R.C."/>
            <person name="Labutti K."/>
            <person name="Haridas S."/>
            <person name="Kuo A."/>
            <person name="Salamov A."/>
            <person name="Ahrendt S.R."/>
            <person name="Lipzen A."/>
            <person name="Sullivan W."/>
            <person name="Andreopoulos W.B."/>
            <person name="Clum A."/>
            <person name="Lindquist E."/>
            <person name="Daum C."/>
            <person name="Ramamoorthy G.K."/>
            <person name="Gryganskyi A."/>
            <person name="Culley D."/>
            <person name="Magnuson J.K."/>
            <person name="James T.Y."/>
            <person name="O'Malley M.A."/>
            <person name="Stajich J.E."/>
            <person name="Spatafora J.W."/>
            <person name="Visel A."/>
            <person name="Grigoriev I.V."/>
        </authorList>
    </citation>
    <scope>NUCLEOTIDE SEQUENCE [LARGE SCALE GENOMIC DNA]</scope>
    <source>
        <strain evidence="2 3">JEL800</strain>
    </source>
</reference>
<evidence type="ECO:0000256" key="1">
    <source>
        <dbReference type="SAM" id="Phobius"/>
    </source>
</evidence>
<name>A0A1Y2CKD3_9FUNG</name>
<dbReference type="OrthoDB" id="2146397at2759"/>
<accession>A0A1Y2CKD3</accession>
<comment type="caution">
    <text evidence="2">The sequence shown here is derived from an EMBL/GenBank/DDBJ whole genome shotgun (WGS) entry which is preliminary data.</text>
</comment>
<keyword evidence="1" id="KW-0812">Transmembrane</keyword>